<accession>A0A2I4S6P1</accession>
<dbReference type="PANTHER" id="PTHR12220:SF13">
    <property type="entry name" value="LARGE RIBOSOMAL SUBUNIT PROTEIN UL16M"/>
    <property type="match status" value="1"/>
</dbReference>
<reference evidence="5" key="1">
    <citation type="journal article" date="2017" name="Sci. Rep.">
        <title>Multiple origins of endosymbionts in Chlorellaceae with no reductive effects on the plastid or mitochondrial genomes.</title>
        <authorList>
            <person name="Fan W."/>
            <person name="Guo W."/>
            <person name="Van Etten J.L."/>
            <person name="Mower J.P."/>
        </authorList>
    </citation>
    <scope>NUCLEOTIDE SEQUENCE</scope>
</reference>
<dbReference type="AlphaFoldDB" id="A0A2I4S6P1"/>
<proteinExistence type="inferred from homology"/>
<dbReference type="NCBIfam" id="TIGR01164">
    <property type="entry name" value="rplP_bact"/>
    <property type="match status" value="1"/>
</dbReference>
<dbReference type="InterPro" id="IPR047873">
    <property type="entry name" value="Ribosomal_uL16"/>
</dbReference>
<dbReference type="InterPro" id="IPR036920">
    <property type="entry name" value="Ribosomal_uL16_sf"/>
</dbReference>
<dbReference type="FunFam" id="3.90.1170.10:FF:000001">
    <property type="entry name" value="50S ribosomal protein L16"/>
    <property type="match status" value="1"/>
</dbReference>
<evidence type="ECO:0000256" key="3">
    <source>
        <dbReference type="ARBA" id="ARBA00023274"/>
    </source>
</evidence>
<evidence type="ECO:0000256" key="4">
    <source>
        <dbReference type="RuleBase" id="RU004413"/>
    </source>
</evidence>
<name>A0A2I4S6P1_9CHLO</name>
<geneLocation type="plastid" evidence="5"/>
<dbReference type="SUPFAM" id="SSF54686">
    <property type="entry name" value="Ribosomal protein L16p/L10e"/>
    <property type="match status" value="1"/>
</dbReference>
<protein>
    <submittedName>
        <fullName evidence="5">Ribosomal protein L16</fullName>
    </submittedName>
</protein>
<keyword evidence="5" id="KW-0934">Plastid</keyword>
<dbReference type="RefSeq" id="YP_009455907.1">
    <property type="nucleotide sequence ID" value="NC_036805.1"/>
</dbReference>
<keyword evidence="3 4" id="KW-0687">Ribonucleoprotein</keyword>
<dbReference type="GO" id="GO:0003735">
    <property type="term" value="F:structural constituent of ribosome"/>
    <property type="evidence" value="ECO:0007669"/>
    <property type="project" value="InterPro"/>
</dbReference>
<dbReference type="EMBL" id="KY629616">
    <property type="protein sequence ID" value="AST08719.1"/>
    <property type="molecule type" value="Genomic_DNA"/>
</dbReference>
<evidence type="ECO:0000313" key="5">
    <source>
        <dbReference type="EMBL" id="AST08719.1"/>
    </source>
</evidence>
<dbReference type="Pfam" id="PF00252">
    <property type="entry name" value="Ribosomal_L16"/>
    <property type="match status" value="1"/>
</dbReference>
<dbReference type="GeneID" id="35656191"/>
<keyword evidence="2 4" id="KW-0689">Ribosomal protein</keyword>
<comment type="similarity">
    <text evidence="1 4">Belongs to the universal ribosomal protein uL16 family.</text>
</comment>
<evidence type="ECO:0000256" key="2">
    <source>
        <dbReference type="ARBA" id="ARBA00022980"/>
    </source>
</evidence>
<dbReference type="Gene3D" id="3.90.1170.10">
    <property type="entry name" value="Ribosomal protein L10e/L16"/>
    <property type="match status" value="1"/>
</dbReference>
<dbReference type="InterPro" id="IPR000114">
    <property type="entry name" value="Ribosomal_uL16_bact-type"/>
</dbReference>
<gene>
    <name evidence="5" type="primary">rpl16</name>
</gene>
<dbReference type="GO" id="GO:0032543">
    <property type="term" value="P:mitochondrial translation"/>
    <property type="evidence" value="ECO:0007669"/>
    <property type="project" value="TreeGrafter"/>
</dbReference>
<dbReference type="InterPro" id="IPR020798">
    <property type="entry name" value="Ribosomal_uL16_CS"/>
</dbReference>
<dbReference type="PROSITE" id="PS00701">
    <property type="entry name" value="RIBOSOMAL_L16_2"/>
    <property type="match status" value="1"/>
</dbReference>
<dbReference type="CDD" id="cd01433">
    <property type="entry name" value="Ribosomal_L16_L10e"/>
    <property type="match status" value="1"/>
</dbReference>
<evidence type="ECO:0000256" key="1">
    <source>
        <dbReference type="ARBA" id="ARBA00008931"/>
    </source>
</evidence>
<dbReference type="GO" id="GO:0005762">
    <property type="term" value="C:mitochondrial large ribosomal subunit"/>
    <property type="evidence" value="ECO:0007669"/>
    <property type="project" value="TreeGrafter"/>
</dbReference>
<dbReference type="PANTHER" id="PTHR12220">
    <property type="entry name" value="50S/60S RIBOSOMAL PROTEIN L16"/>
    <property type="match status" value="1"/>
</dbReference>
<dbReference type="GO" id="GO:0019843">
    <property type="term" value="F:rRNA binding"/>
    <property type="evidence" value="ECO:0007669"/>
    <property type="project" value="InterPro"/>
</dbReference>
<dbReference type="HAMAP" id="MF_01342">
    <property type="entry name" value="Ribosomal_uL16"/>
    <property type="match status" value="1"/>
</dbReference>
<sequence length="151" mass="17024">MKGVDLCSYLQSILKKSMLSPKRTKYRKNHRGRMRGKASRGNTLVFGDYALQTLEASWITSRQIEAARRAMTRQVRRGGQIWIRLFPDKPVTMRPAETRMGSGKGAPEFWVAVVKPGKILYELKGVPESVARVALRLAASKLPVKTQILVK</sequence>
<dbReference type="PRINTS" id="PR00060">
    <property type="entry name" value="RIBOSOMALL16"/>
</dbReference>
<dbReference type="InterPro" id="IPR016180">
    <property type="entry name" value="Ribosomal_uL16_dom"/>
</dbReference>
<dbReference type="PROSITE" id="PS00586">
    <property type="entry name" value="RIBOSOMAL_L16_1"/>
    <property type="match status" value="1"/>
</dbReference>
<organism evidence="5">
    <name type="scientific">Chlorella heliozoae</name>
    <dbReference type="NCBI Taxonomy" id="554066"/>
    <lineage>
        <taxon>Eukaryota</taxon>
        <taxon>Viridiplantae</taxon>
        <taxon>Chlorophyta</taxon>
        <taxon>core chlorophytes</taxon>
        <taxon>Trebouxiophyceae</taxon>
        <taxon>Chlorellales</taxon>
        <taxon>Chlorellaceae</taxon>
        <taxon>Chlorella clade</taxon>
        <taxon>Chlorella</taxon>
    </lineage>
</organism>